<evidence type="ECO:0000313" key="1">
    <source>
        <dbReference type="EMBL" id="MDR6290153.1"/>
    </source>
</evidence>
<evidence type="ECO:0000313" key="2">
    <source>
        <dbReference type="Proteomes" id="UP001262410"/>
    </source>
</evidence>
<gene>
    <name evidence="1" type="ORF">E9232_002674</name>
</gene>
<protein>
    <submittedName>
        <fullName evidence="1">DNA-binding transcriptional regulator YiaG</fullName>
    </submittedName>
</protein>
<name>A0ABU1JPA4_9PROT</name>
<dbReference type="GO" id="GO:0003677">
    <property type="term" value="F:DNA binding"/>
    <property type="evidence" value="ECO:0007669"/>
    <property type="project" value="UniProtKB-KW"/>
</dbReference>
<accession>A0ABU1JPA4</accession>
<proteinExistence type="predicted"/>
<reference evidence="1 2" key="1">
    <citation type="submission" date="2023-07" db="EMBL/GenBank/DDBJ databases">
        <title>Sorghum-associated microbial communities from plants grown in Nebraska, USA.</title>
        <authorList>
            <person name="Schachtman D."/>
        </authorList>
    </citation>
    <scope>NUCLEOTIDE SEQUENCE [LARGE SCALE GENOMIC DNA]</scope>
    <source>
        <strain evidence="1 2">584</strain>
    </source>
</reference>
<sequence length="93" mass="10456">MRADDRELPSPPQAANDIETVLPVREVIEMDLSAEPRRNPATRHSCVQAALRAEILCRGMRMSQSEFTRRHGPPSAIVRNWARLEARPNGIKG</sequence>
<dbReference type="Proteomes" id="UP001262410">
    <property type="component" value="Unassembled WGS sequence"/>
</dbReference>
<keyword evidence="2" id="KW-1185">Reference proteome</keyword>
<dbReference type="RefSeq" id="WP_309794605.1">
    <property type="nucleotide sequence ID" value="NZ_JAVDPW010000004.1"/>
</dbReference>
<comment type="caution">
    <text evidence="1">The sequence shown here is derived from an EMBL/GenBank/DDBJ whole genome shotgun (WGS) entry which is preliminary data.</text>
</comment>
<dbReference type="EMBL" id="JAVDPW010000004">
    <property type="protein sequence ID" value="MDR6290153.1"/>
    <property type="molecule type" value="Genomic_DNA"/>
</dbReference>
<keyword evidence="1" id="KW-0238">DNA-binding</keyword>
<organism evidence="1 2">
    <name type="scientific">Inquilinus ginsengisoli</name>
    <dbReference type="NCBI Taxonomy" id="363840"/>
    <lineage>
        <taxon>Bacteria</taxon>
        <taxon>Pseudomonadati</taxon>
        <taxon>Pseudomonadota</taxon>
        <taxon>Alphaproteobacteria</taxon>
        <taxon>Rhodospirillales</taxon>
        <taxon>Rhodospirillaceae</taxon>
        <taxon>Inquilinus</taxon>
    </lineage>
</organism>